<keyword evidence="2" id="KW-1185">Reference proteome</keyword>
<gene>
    <name evidence="1" type="ORF">F0145_07780</name>
</gene>
<dbReference type="EMBL" id="VWSF01000004">
    <property type="protein sequence ID" value="KAA5547830.1"/>
    <property type="molecule type" value="Genomic_DNA"/>
</dbReference>
<dbReference type="SUPFAM" id="SSF55008">
    <property type="entry name" value="HMA, heavy metal-associated domain"/>
    <property type="match status" value="1"/>
</dbReference>
<dbReference type="Gene3D" id="3.30.70.100">
    <property type="match status" value="1"/>
</dbReference>
<accession>A0A5M6DNS0</accession>
<reference evidence="1 2" key="1">
    <citation type="submission" date="2019-09" db="EMBL/GenBank/DDBJ databases">
        <title>Genome sequence and assembly of Adhaeribacter sp.</title>
        <authorList>
            <person name="Chhetri G."/>
        </authorList>
    </citation>
    <scope>NUCLEOTIDE SEQUENCE [LARGE SCALE GENOMIC DNA]</scope>
    <source>
        <strain evidence="1 2">DK36</strain>
    </source>
</reference>
<dbReference type="RefSeq" id="WP_150087748.1">
    <property type="nucleotide sequence ID" value="NZ_VWSF01000004.1"/>
</dbReference>
<dbReference type="AlphaFoldDB" id="A0A5M6DNS0"/>
<comment type="caution">
    <text evidence="1">The sequence shown here is derived from an EMBL/GenBank/DDBJ whole genome shotgun (WGS) entry which is preliminary data.</text>
</comment>
<name>A0A5M6DNS0_9BACT</name>
<sequence>MKILKFKTNVKSPEAIAEVTSFLDKQENISQWKIDAESEENILSVSGENLNPQQVENAVAQAGFKAEVLRVLGTAGEGL</sequence>
<evidence type="ECO:0000313" key="2">
    <source>
        <dbReference type="Proteomes" id="UP000323426"/>
    </source>
</evidence>
<proteinExistence type="predicted"/>
<protein>
    <submittedName>
        <fullName evidence="1">Copper chaperone</fullName>
    </submittedName>
</protein>
<dbReference type="GO" id="GO:0046872">
    <property type="term" value="F:metal ion binding"/>
    <property type="evidence" value="ECO:0007669"/>
    <property type="project" value="InterPro"/>
</dbReference>
<organism evidence="1 2">
    <name type="scientific">Adhaeribacter rhizoryzae</name>
    <dbReference type="NCBI Taxonomy" id="2607907"/>
    <lineage>
        <taxon>Bacteria</taxon>
        <taxon>Pseudomonadati</taxon>
        <taxon>Bacteroidota</taxon>
        <taxon>Cytophagia</taxon>
        <taxon>Cytophagales</taxon>
        <taxon>Hymenobacteraceae</taxon>
        <taxon>Adhaeribacter</taxon>
    </lineage>
</organism>
<evidence type="ECO:0000313" key="1">
    <source>
        <dbReference type="EMBL" id="KAA5547830.1"/>
    </source>
</evidence>
<dbReference type="Proteomes" id="UP000323426">
    <property type="component" value="Unassembled WGS sequence"/>
</dbReference>
<dbReference type="InterPro" id="IPR036163">
    <property type="entry name" value="HMA_dom_sf"/>
</dbReference>